<reference evidence="1" key="1">
    <citation type="journal article" date="2019" name="bioRxiv">
        <title>The Genome of the Zebra Mussel, Dreissena polymorpha: A Resource for Invasive Species Research.</title>
        <authorList>
            <person name="McCartney M.A."/>
            <person name="Auch B."/>
            <person name="Kono T."/>
            <person name="Mallez S."/>
            <person name="Zhang Y."/>
            <person name="Obille A."/>
            <person name="Becker A."/>
            <person name="Abrahante J.E."/>
            <person name="Garbe J."/>
            <person name="Badalamenti J.P."/>
            <person name="Herman A."/>
            <person name="Mangelson H."/>
            <person name="Liachko I."/>
            <person name="Sullivan S."/>
            <person name="Sone E.D."/>
            <person name="Koren S."/>
            <person name="Silverstein K.A.T."/>
            <person name="Beckman K.B."/>
            <person name="Gohl D.M."/>
        </authorList>
    </citation>
    <scope>NUCLEOTIDE SEQUENCE</scope>
    <source>
        <strain evidence="1">Duluth1</strain>
        <tissue evidence="1">Whole animal</tissue>
    </source>
</reference>
<organism evidence="1 2">
    <name type="scientific">Dreissena polymorpha</name>
    <name type="common">Zebra mussel</name>
    <name type="synonym">Mytilus polymorpha</name>
    <dbReference type="NCBI Taxonomy" id="45954"/>
    <lineage>
        <taxon>Eukaryota</taxon>
        <taxon>Metazoa</taxon>
        <taxon>Spiralia</taxon>
        <taxon>Lophotrochozoa</taxon>
        <taxon>Mollusca</taxon>
        <taxon>Bivalvia</taxon>
        <taxon>Autobranchia</taxon>
        <taxon>Heteroconchia</taxon>
        <taxon>Euheterodonta</taxon>
        <taxon>Imparidentia</taxon>
        <taxon>Neoheterodontei</taxon>
        <taxon>Myida</taxon>
        <taxon>Dreissenoidea</taxon>
        <taxon>Dreissenidae</taxon>
        <taxon>Dreissena</taxon>
    </lineage>
</organism>
<dbReference type="EMBL" id="JAIWYP010000009">
    <property type="protein sequence ID" value="KAH3769135.1"/>
    <property type="molecule type" value="Genomic_DNA"/>
</dbReference>
<evidence type="ECO:0000313" key="2">
    <source>
        <dbReference type="Proteomes" id="UP000828390"/>
    </source>
</evidence>
<reference evidence="1" key="2">
    <citation type="submission" date="2020-11" db="EMBL/GenBank/DDBJ databases">
        <authorList>
            <person name="McCartney M.A."/>
            <person name="Auch B."/>
            <person name="Kono T."/>
            <person name="Mallez S."/>
            <person name="Becker A."/>
            <person name="Gohl D.M."/>
            <person name="Silverstein K.A.T."/>
            <person name="Koren S."/>
            <person name="Bechman K.B."/>
            <person name="Herman A."/>
            <person name="Abrahante J.E."/>
            <person name="Garbe J."/>
        </authorList>
    </citation>
    <scope>NUCLEOTIDE SEQUENCE</scope>
    <source>
        <strain evidence="1">Duluth1</strain>
        <tissue evidence="1">Whole animal</tissue>
    </source>
</reference>
<dbReference type="Proteomes" id="UP000828390">
    <property type="component" value="Unassembled WGS sequence"/>
</dbReference>
<proteinExistence type="predicted"/>
<keyword evidence="2" id="KW-1185">Reference proteome</keyword>
<protein>
    <submittedName>
        <fullName evidence="1">Uncharacterized protein</fullName>
    </submittedName>
</protein>
<gene>
    <name evidence="1" type="ORF">DPMN_170383</name>
</gene>
<evidence type="ECO:0000313" key="1">
    <source>
        <dbReference type="EMBL" id="KAH3769135.1"/>
    </source>
</evidence>
<comment type="caution">
    <text evidence="1">The sequence shown here is derived from an EMBL/GenBank/DDBJ whole genome shotgun (WGS) entry which is preliminary data.</text>
</comment>
<accession>A0A9D4DYH1</accession>
<dbReference type="AlphaFoldDB" id="A0A9D4DYH1"/>
<sequence>MPGDRIHRPATGLFVTEALVDNKKKDRTINARLSSGDCPTSDSLNEYHNDLLPASVSHRADALWQSDGRRPMYLSHGNT</sequence>
<name>A0A9D4DYH1_DREPO</name>